<dbReference type="PATRIC" id="fig|1125712.3.peg.227"/>
<organism evidence="6 7">
    <name type="scientific">Olsenella profusa F0195</name>
    <dbReference type="NCBI Taxonomy" id="1125712"/>
    <lineage>
        <taxon>Bacteria</taxon>
        <taxon>Bacillati</taxon>
        <taxon>Actinomycetota</taxon>
        <taxon>Coriobacteriia</taxon>
        <taxon>Coriobacteriales</taxon>
        <taxon>Atopobiaceae</taxon>
        <taxon>Olsenella</taxon>
    </lineage>
</organism>
<dbReference type="Proteomes" id="UP000016638">
    <property type="component" value="Unassembled WGS sequence"/>
</dbReference>
<dbReference type="SUPFAM" id="SSF52540">
    <property type="entry name" value="P-loop containing nucleoside triphosphate hydrolases"/>
    <property type="match status" value="1"/>
</dbReference>
<dbReference type="PANTHER" id="PTHR43335:SF8">
    <property type="entry name" value="ABC TRANSPORTER, ATP-BINDING PROTEIN"/>
    <property type="match status" value="1"/>
</dbReference>
<keyword evidence="4 6" id="KW-0067">ATP-binding</keyword>
<keyword evidence="3" id="KW-0547">Nucleotide-binding</keyword>
<dbReference type="OrthoDB" id="3177347at2"/>
<dbReference type="InterPro" id="IPR003593">
    <property type="entry name" value="AAA+_ATPase"/>
</dbReference>
<accession>U2TW47</accession>
<dbReference type="GO" id="GO:0016887">
    <property type="term" value="F:ATP hydrolysis activity"/>
    <property type="evidence" value="ECO:0007669"/>
    <property type="project" value="InterPro"/>
</dbReference>
<protein>
    <submittedName>
        <fullName evidence="6">ABC transporter, ATP-binding protein</fullName>
    </submittedName>
</protein>
<evidence type="ECO:0000256" key="2">
    <source>
        <dbReference type="ARBA" id="ARBA00022448"/>
    </source>
</evidence>
<comment type="caution">
    <text evidence="6">The sequence shown here is derived from an EMBL/GenBank/DDBJ whole genome shotgun (WGS) entry which is preliminary data.</text>
</comment>
<dbReference type="AlphaFoldDB" id="U2TW47"/>
<sequence>MGELVLEVRDVSKRFRDIQVLDHVSLGLERGKVYGLIGRNGAGKTTLMRIICGMSHPTLGSVSLFGQTGEAELCRCRARMGCLIEGPAVYARLTVIENMTMRALQKGCYDRDEILRCLELVGLSDVRDRRARHLSLGTRQRLGIALALVGNPRLLILDEPTNGLDPVGMVDVRALLRALCDQHGVTLLVSSHILSELHQLADDFVLMDGGRVLEEHTHDELTQMCGSRESLEDYCLSRVTGVRG</sequence>
<dbReference type="PANTHER" id="PTHR43335">
    <property type="entry name" value="ABC TRANSPORTER, ATP-BINDING PROTEIN"/>
    <property type="match status" value="1"/>
</dbReference>
<evidence type="ECO:0000313" key="7">
    <source>
        <dbReference type="Proteomes" id="UP000016638"/>
    </source>
</evidence>
<gene>
    <name evidence="6" type="ORF">HMPREF1316_2426</name>
</gene>
<dbReference type="InterPro" id="IPR027417">
    <property type="entry name" value="P-loop_NTPase"/>
</dbReference>
<dbReference type="Gene3D" id="3.40.50.300">
    <property type="entry name" value="P-loop containing nucleotide triphosphate hydrolases"/>
    <property type="match status" value="1"/>
</dbReference>
<name>U2TW47_9ACTN</name>
<comment type="similarity">
    <text evidence="1">Belongs to the ABC transporter superfamily.</text>
</comment>
<keyword evidence="2" id="KW-0813">Transport</keyword>
<dbReference type="PROSITE" id="PS50893">
    <property type="entry name" value="ABC_TRANSPORTER_2"/>
    <property type="match status" value="1"/>
</dbReference>
<evidence type="ECO:0000259" key="5">
    <source>
        <dbReference type="PROSITE" id="PS50893"/>
    </source>
</evidence>
<dbReference type="InterPro" id="IPR003439">
    <property type="entry name" value="ABC_transporter-like_ATP-bd"/>
</dbReference>
<dbReference type="SMART" id="SM00382">
    <property type="entry name" value="AAA"/>
    <property type="match status" value="1"/>
</dbReference>
<evidence type="ECO:0000256" key="1">
    <source>
        <dbReference type="ARBA" id="ARBA00005417"/>
    </source>
</evidence>
<feature type="domain" description="ABC transporter" evidence="5">
    <location>
        <begin position="6"/>
        <end position="234"/>
    </location>
</feature>
<evidence type="ECO:0000256" key="4">
    <source>
        <dbReference type="ARBA" id="ARBA00022840"/>
    </source>
</evidence>
<evidence type="ECO:0000256" key="3">
    <source>
        <dbReference type="ARBA" id="ARBA00022741"/>
    </source>
</evidence>
<proteinExistence type="inferred from homology"/>
<dbReference type="RefSeq" id="WP_021725034.1">
    <property type="nucleotide sequence ID" value="NZ_AWEZ01000007.1"/>
</dbReference>
<dbReference type="GO" id="GO:0005524">
    <property type="term" value="F:ATP binding"/>
    <property type="evidence" value="ECO:0007669"/>
    <property type="project" value="UniProtKB-KW"/>
</dbReference>
<reference evidence="6 7" key="1">
    <citation type="submission" date="2013-08" db="EMBL/GenBank/DDBJ databases">
        <authorList>
            <person name="Durkin A.S."/>
            <person name="Haft D.R."/>
            <person name="McCorrison J."/>
            <person name="Torralba M."/>
            <person name="Gillis M."/>
            <person name="Haft D.H."/>
            <person name="Methe B."/>
            <person name="Sutton G."/>
            <person name="Nelson K.E."/>
        </authorList>
    </citation>
    <scope>NUCLEOTIDE SEQUENCE [LARGE SCALE GENOMIC DNA]</scope>
    <source>
        <strain evidence="6 7">F0195</strain>
    </source>
</reference>
<keyword evidence="7" id="KW-1185">Reference proteome</keyword>
<dbReference type="STRING" id="1125712.HMPREF1316_2426"/>
<dbReference type="EMBL" id="AWEZ01000007">
    <property type="protein sequence ID" value="ERL10555.1"/>
    <property type="molecule type" value="Genomic_DNA"/>
</dbReference>
<evidence type="ECO:0000313" key="6">
    <source>
        <dbReference type="EMBL" id="ERL10555.1"/>
    </source>
</evidence>
<dbReference type="eggNOG" id="COG1131">
    <property type="taxonomic scope" value="Bacteria"/>
</dbReference>
<dbReference type="Pfam" id="PF00005">
    <property type="entry name" value="ABC_tran"/>
    <property type="match status" value="1"/>
</dbReference>